<dbReference type="GO" id="GO:0016746">
    <property type="term" value="F:acyltransferase activity"/>
    <property type="evidence" value="ECO:0007669"/>
    <property type="project" value="InterPro"/>
</dbReference>
<reference evidence="6" key="1">
    <citation type="submission" date="2016-10" db="EMBL/GenBank/DDBJ databases">
        <authorList>
            <person name="Varghese N."/>
            <person name="Submissions S."/>
        </authorList>
    </citation>
    <scope>NUCLEOTIDE SEQUENCE [LARGE SCALE GENOMIC DNA]</scope>
    <source>
        <strain evidence="6">CGMCC 4.3516</strain>
    </source>
</reference>
<dbReference type="OrthoDB" id="4113332at2"/>
<feature type="domain" description="Lsr2 dimerization" evidence="3">
    <location>
        <begin position="1"/>
        <end position="57"/>
    </location>
</feature>
<feature type="compositionally biased region" description="Basic and acidic residues" evidence="2">
    <location>
        <begin position="80"/>
        <end position="94"/>
    </location>
</feature>
<dbReference type="Pfam" id="PF11774">
    <property type="entry name" value="Lsr2"/>
    <property type="match status" value="1"/>
</dbReference>
<feature type="domain" description="Lsr2 DNA-binding" evidence="4">
    <location>
        <begin position="83"/>
        <end position="118"/>
    </location>
</feature>
<evidence type="ECO:0000313" key="6">
    <source>
        <dbReference type="Proteomes" id="UP000198949"/>
    </source>
</evidence>
<evidence type="ECO:0000313" key="5">
    <source>
        <dbReference type="EMBL" id="SDC95824.1"/>
    </source>
</evidence>
<keyword evidence="6" id="KW-1185">Reference proteome</keyword>
<feature type="compositionally biased region" description="Low complexity" evidence="2">
    <location>
        <begin position="68"/>
        <end position="79"/>
    </location>
</feature>
<dbReference type="Gene3D" id="4.10.320.10">
    <property type="entry name" value="E3-binding domain"/>
    <property type="match status" value="1"/>
</dbReference>
<dbReference type="InterPro" id="IPR055370">
    <property type="entry name" value="Lsr2_DNA-bd"/>
</dbReference>
<protein>
    <submittedName>
        <fullName evidence="5">Lsr2 protein</fullName>
    </submittedName>
</protein>
<dbReference type="Proteomes" id="UP000198949">
    <property type="component" value="Unassembled WGS sequence"/>
</dbReference>
<dbReference type="InterPro" id="IPR024412">
    <property type="entry name" value="Lsr2_dim_dom"/>
</dbReference>
<dbReference type="RefSeq" id="WP_091027206.1">
    <property type="nucleotide sequence ID" value="NZ_FNAD01000001.1"/>
</dbReference>
<evidence type="ECO:0000256" key="1">
    <source>
        <dbReference type="ARBA" id="ARBA00023125"/>
    </source>
</evidence>
<sequence length="120" mass="13188">MARKTQVILIDDIDGGKAEETVKFALDGQAYEIDLSAGHAKELRSVLEKFQEAGTRLGRYSLGTTRGPVRSASGAPRSRPSVDREQNKAIREWAGRNGKQVSPRGRIPQAIIEEYHAANN</sequence>
<evidence type="ECO:0000259" key="4">
    <source>
        <dbReference type="Pfam" id="PF23359"/>
    </source>
</evidence>
<dbReference type="STRING" id="58114.SAMN05216270_101113"/>
<dbReference type="Pfam" id="PF23359">
    <property type="entry name" value="Lsr2_DNA-bd"/>
    <property type="match status" value="1"/>
</dbReference>
<dbReference type="InterPro" id="IPR042261">
    <property type="entry name" value="Lsr2-like_dimerization"/>
</dbReference>
<gene>
    <name evidence="5" type="ORF">SAMN05216270_101113</name>
</gene>
<accession>A0A1G6QV88</accession>
<dbReference type="GO" id="GO:0003677">
    <property type="term" value="F:DNA binding"/>
    <property type="evidence" value="ECO:0007669"/>
    <property type="project" value="UniProtKB-KW"/>
</dbReference>
<evidence type="ECO:0000259" key="3">
    <source>
        <dbReference type="Pfam" id="PF11774"/>
    </source>
</evidence>
<organism evidence="5 6">
    <name type="scientific">Glycomyces harbinensis</name>
    <dbReference type="NCBI Taxonomy" id="58114"/>
    <lineage>
        <taxon>Bacteria</taxon>
        <taxon>Bacillati</taxon>
        <taxon>Actinomycetota</taxon>
        <taxon>Actinomycetes</taxon>
        <taxon>Glycomycetales</taxon>
        <taxon>Glycomycetaceae</taxon>
        <taxon>Glycomyces</taxon>
    </lineage>
</organism>
<dbReference type="EMBL" id="FNAD01000001">
    <property type="protein sequence ID" value="SDC95824.1"/>
    <property type="molecule type" value="Genomic_DNA"/>
</dbReference>
<dbReference type="AlphaFoldDB" id="A0A1G6QV88"/>
<keyword evidence="1" id="KW-0238">DNA-binding</keyword>
<dbReference type="InterPro" id="IPR036625">
    <property type="entry name" value="E3-bd_dom_sf"/>
</dbReference>
<feature type="region of interest" description="Disordered" evidence="2">
    <location>
        <begin position="58"/>
        <end position="107"/>
    </location>
</feature>
<evidence type="ECO:0000256" key="2">
    <source>
        <dbReference type="SAM" id="MobiDB-lite"/>
    </source>
</evidence>
<name>A0A1G6QV88_9ACTN</name>
<dbReference type="Gene3D" id="3.30.60.230">
    <property type="entry name" value="Lsr2, dimerization domain"/>
    <property type="match status" value="1"/>
</dbReference>
<proteinExistence type="predicted"/>